<feature type="transmembrane region" description="Helical" evidence="1">
    <location>
        <begin position="15"/>
        <end position="40"/>
    </location>
</feature>
<organism evidence="3 5">
    <name type="scientific">Photobacterium phosphoreum</name>
    <dbReference type="NCBI Taxonomy" id="659"/>
    <lineage>
        <taxon>Bacteria</taxon>
        <taxon>Pseudomonadati</taxon>
        <taxon>Pseudomonadota</taxon>
        <taxon>Gammaproteobacteria</taxon>
        <taxon>Vibrionales</taxon>
        <taxon>Vibrionaceae</taxon>
        <taxon>Photobacterium</taxon>
    </lineage>
</organism>
<keyword evidence="1" id="KW-1133">Transmembrane helix</keyword>
<dbReference type="Proteomes" id="UP000241618">
    <property type="component" value="Unassembled WGS sequence"/>
</dbReference>
<gene>
    <name evidence="3" type="ORF">C9J18_14800</name>
    <name evidence="2" type="ORF">CTM96_16065</name>
</gene>
<proteinExistence type="predicted"/>
<evidence type="ECO:0000256" key="1">
    <source>
        <dbReference type="SAM" id="Phobius"/>
    </source>
</evidence>
<evidence type="ECO:0000313" key="4">
    <source>
        <dbReference type="Proteomes" id="UP000241405"/>
    </source>
</evidence>
<keyword evidence="1" id="KW-0472">Membrane</keyword>
<dbReference type="EMBL" id="PYMP01000015">
    <property type="protein sequence ID" value="PSU50002.1"/>
    <property type="molecule type" value="Genomic_DNA"/>
</dbReference>
<keyword evidence="1" id="KW-0812">Transmembrane</keyword>
<evidence type="ECO:0000313" key="2">
    <source>
        <dbReference type="EMBL" id="PSU22487.1"/>
    </source>
</evidence>
<protein>
    <submittedName>
        <fullName evidence="3">Uncharacterized protein</fullName>
    </submittedName>
</protein>
<dbReference type="Proteomes" id="UP000241405">
    <property type="component" value="Unassembled WGS sequence"/>
</dbReference>
<keyword evidence="4" id="KW-1185">Reference proteome</keyword>
<accession>A0A2T3JLU1</accession>
<dbReference type="AlphaFoldDB" id="A0A2T3JLU1"/>
<reference evidence="4 5" key="1">
    <citation type="submission" date="2018-03" db="EMBL/GenBank/DDBJ databases">
        <title>Whole genome sequencing of Histamine producing bacteria.</title>
        <authorList>
            <person name="Butler K."/>
        </authorList>
    </citation>
    <scope>NUCLEOTIDE SEQUENCE [LARGE SCALE GENOMIC DNA]</scope>
    <source>
        <strain evidence="3 5">FS-6.1</strain>
        <strain evidence="2 4">FS-6.2</strain>
    </source>
</reference>
<sequence length="66" mass="7762">MKVTQQPNCFIISLIYSSILLFFYSSILLFFYSSILLFFYSSKNKNITSFNKTSSPNKNNIFKLKK</sequence>
<comment type="caution">
    <text evidence="3">The sequence shown here is derived from an EMBL/GenBank/DDBJ whole genome shotgun (WGS) entry which is preliminary data.</text>
</comment>
<dbReference type="EMBL" id="PYMO01000020">
    <property type="protein sequence ID" value="PSU22487.1"/>
    <property type="molecule type" value="Genomic_DNA"/>
</dbReference>
<evidence type="ECO:0000313" key="3">
    <source>
        <dbReference type="EMBL" id="PSU50002.1"/>
    </source>
</evidence>
<evidence type="ECO:0000313" key="5">
    <source>
        <dbReference type="Proteomes" id="UP000241618"/>
    </source>
</evidence>
<name>A0A2T3JLU1_PHOPO</name>